<organism evidence="1">
    <name type="scientific">Arundo donax</name>
    <name type="common">Giant reed</name>
    <name type="synonym">Donax arundinaceus</name>
    <dbReference type="NCBI Taxonomy" id="35708"/>
    <lineage>
        <taxon>Eukaryota</taxon>
        <taxon>Viridiplantae</taxon>
        <taxon>Streptophyta</taxon>
        <taxon>Embryophyta</taxon>
        <taxon>Tracheophyta</taxon>
        <taxon>Spermatophyta</taxon>
        <taxon>Magnoliopsida</taxon>
        <taxon>Liliopsida</taxon>
        <taxon>Poales</taxon>
        <taxon>Poaceae</taxon>
        <taxon>PACMAD clade</taxon>
        <taxon>Arundinoideae</taxon>
        <taxon>Arundineae</taxon>
        <taxon>Arundo</taxon>
    </lineage>
</organism>
<dbReference type="EMBL" id="GBRH01261309">
    <property type="protein sequence ID" value="JAD36586.1"/>
    <property type="molecule type" value="Transcribed_RNA"/>
</dbReference>
<accession>A0A0A8ZCQ6</accession>
<sequence length="19" mass="2030">MRSAGKKARRTENARPGSG</sequence>
<reference evidence="1" key="2">
    <citation type="journal article" date="2015" name="Data Brief">
        <title>Shoot transcriptome of the giant reed, Arundo donax.</title>
        <authorList>
            <person name="Barrero R.A."/>
            <person name="Guerrero F.D."/>
            <person name="Moolhuijzen P."/>
            <person name="Goolsby J.A."/>
            <person name="Tidwell J."/>
            <person name="Bellgard S.E."/>
            <person name="Bellgard M.I."/>
        </authorList>
    </citation>
    <scope>NUCLEOTIDE SEQUENCE</scope>
    <source>
        <tissue evidence="1">Shoot tissue taken approximately 20 cm above the soil surface</tissue>
    </source>
</reference>
<reference evidence="1" key="1">
    <citation type="submission" date="2014-09" db="EMBL/GenBank/DDBJ databases">
        <authorList>
            <person name="Magalhaes I.L.F."/>
            <person name="Oliveira U."/>
            <person name="Santos F.R."/>
            <person name="Vidigal T.H.D.A."/>
            <person name="Brescovit A.D."/>
            <person name="Santos A.J."/>
        </authorList>
    </citation>
    <scope>NUCLEOTIDE SEQUENCE</scope>
    <source>
        <tissue evidence="1">Shoot tissue taken approximately 20 cm above the soil surface</tissue>
    </source>
</reference>
<name>A0A0A8ZCQ6_ARUDO</name>
<evidence type="ECO:0000313" key="1">
    <source>
        <dbReference type="EMBL" id="JAD36586.1"/>
    </source>
</evidence>
<dbReference type="AlphaFoldDB" id="A0A0A8ZCQ6"/>
<protein>
    <submittedName>
        <fullName evidence="1">Uncharacterized protein</fullName>
    </submittedName>
</protein>
<proteinExistence type="predicted"/>